<evidence type="ECO:0000256" key="7">
    <source>
        <dbReference type="ARBA" id="ARBA00022842"/>
    </source>
</evidence>
<name>A0A1N6IBW0_9RHOB</name>
<dbReference type="CDD" id="cd03429">
    <property type="entry name" value="NUDIX_NADH_pyrophosphatase_Nudt13"/>
    <property type="match status" value="1"/>
</dbReference>
<feature type="domain" description="Nudix hydrolase" evidence="10">
    <location>
        <begin position="182"/>
        <end position="307"/>
    </location>
</feature>
<dbReference type="Gene3D" id="3.90.79.10">
    <property type="entry name" value="Nucleoside Triphosphate Pyrophosphohydrolase"/>
    <property type="match status" value="1"/>
</dbReference>
<dbReference type="GO" id="GO:0019677">
    <property type="term" value="P:NAD+ catabolic process"/>
    <property type="evidence" value="ECO:0007669"/>
    <property type="project" value="TreeGrafter"/>
</dbReference>
<comment type="cofactor">
    <cofactor evidence="2">
        <name>Zn(2+)</name>
        <dbReference type="ChEBI" id="CHEBI:29105"/>
    </cofactor>
</comment>
<evidence type="ECO:0000256" key="4">
    <source>
        <dbReference type="ARBA" id="ARBA00012381"/>
    </source>
</evidence>
<dbReference type="AlphaFoldDB" id="A0A1N6IBW0"/>
<reference evidence="12" key="1">
    <citation type="submission" date="2016-11" db="EMBL/GenBank/DDBJ databases">
        <authorList>
            <person name="Varghese N."/>
            <person name="Submissions S."/>
        </authorList>
    </citation>
    <scope>NUCLEOTIDE SEQUENCE [LARGE SCALE GENOMIC DNA]</scope>
    <source>
        <strain evidence="12">DSM 29440</strain>
    </source>
</reference>
<dbReference type="PANTHER" id="PTHR42904">
    <property type="entry name" value="NUDIX HYDROLASE, NUDC SUBFAMILY"/>
    <property type="match status" value="1"/>
</dbReference>
<keyword evidence="8" id="KW-0520">NAD</keyword>
<evidence type="ECO:0000313" key="11">
    <source>
        <dbReference type="EMBL" id="SIO29510.1"/>
    </source>
</evidence>
<dbReference type="InterPro" id="IPR015376">
    <property type="entry name" value="Znr_NADH_PPase"/>
</dbReference>
<keyword evidence="12" id="KW-1185">Reference proteome</keyword>
<evidence type="ECO:0000259" key="10">
    <source>
        <dbReference type="PROSITE" id="PS51462"/>
    </source>
</evidence>
<evidence type="ECO:0000256" key="9">
    <source>
        <dbReference type="ARBA" id="ARBA00023679"/>
    </source>
</evidence>
<evidence type="ECO:0000256" key="1">
    <source>
        <dbReference type="ARBA" id="ARBA00001946"/>
    </source>
</evidence>
<dbReference type="PROSITE" id="PS51462">
    <property type="entry name" value="NUDIX"/>
    <property type="match status" value="1"/>
</dbReference>
<evidence type="ECO:0000313" key="12">
    <source>
        <dbReference type="Proteomes" id="UP000184932"/>
    </source>
</evidence>
<dbReference type="PROSITE" id="PS00893">
    <property type="entry name" value="NUDIX_BOX"/>
    <property type="match status" value="1"/>
</dbReference>
<accession>A0A1N6IBW0</accession>
<sequence length="321" mass="34767">MRHAEEVTFGGGGLNRRAELRGDAEGLDALARDPRARHLAVWRGKLLMQGAEDAPILAPQPGGAEVLSHSALRVFLGECPEGGAWFAHDISSWEPNEILEAPDSFLDRSEQFYPGLDGARFIELRAAMARITPLDAEIAATARAIIGWHATHGFCARCGAASEAACAGWERRCPACGAHHFPRTDPVVIMLITHGNSVLMGRSPGWPEGMFSLLAGFMEPGETIEAAVRREVAEEAGIAVGPVRYLSSQPWPFPASLMIGCHGEALTTEIVLDPKELEAACWVTREQMLDTFAGRNPAMKPARRGAIAQFLLSNWLADRLD</sequence>
<evidence type="ECO:0000256" key="2">
    <source>
        <dbReference type="ARBA" id="ARBA00001947"/>
    </source>
</evidence>
<comment type="catalytic activity">
    <reaction evidence="9">
        <text>a 5'-end NAD(+)-phospho-ribonucleoside in mRNA + H2O = a 5'-end phospho-adenosine-phospho-ribonucleoside in mRNA + beta-nicotinamide D-ribonucleotide + 2 H(+)</text>
        <dbReference type="Rhea" id="RHEA:60876"/>
        <dbReference type="Rhea" id="RHEA-COMP:15698"/>
        <dbReference type="Rhea" id="RHEA-COMP:15719"/>
        <dbReference type="ChEBI" id="CHEBI:14649"/>
        <dbReference type="ChEBI" id="CHEBI:15377"/>
        <dbReference type="ChEBI" id="CHEBI:15378"/>
        <dbReference type="ChEBI" id="CHEBI:144029"/>
        <dbReference type="ChEBI" id="CHEBI:144051"/>
    </reaction>
    <physiologicalReaction direction="left-to-right" evidence="9">
        <dbReference type="Rhea" id="RHEA:60877"/>
    </physiologicalReaction>
</comment>
<dbReference type="Pfam" id="PF09296">
    <property type="entry name" value="NUDIX-like"/>
    <property type="match status" value="1"/>
</dbReference>
<dbReference type="Pfam" id="PF09297">
    <property type="entry name" value="Zn_ribbon_NUD"/>
    <property type="match status" value="1"/>
</dbReference>
<evidence type="ECO:0000256" key="5">
    <source>
        <dbReference type="ARBA" id="ARBA00022723"/>
    </source>
</evidence>
<comment type="cofactor">
    <cofactor evidence="1">
        <name>Mg(2+)</name>
        <dbReference type="ChEBI" id="CHEBI:18420"/>
    </cofactor>
</comment>
<dbReference type="InterPro" id="IPR050241">
    <property type="entry name" value="NAD-cap_RNA_hydrolase_NudC"/>
</dbReference>
<dbReference type="InterPro" id="IPR000086">
    <property type="entry name" value="NUDIX_hydrolase_dom"/>
</dbReference>
<dbReference type="GO" id="GO:0005829">
    <property type="term" value="C:cytosol"/>
    <property type="evidence" value="ECO:0007669"/>
    <property type="project" value="TreeGrafter"/>
</dbReference>
<keyword evidence="5" id="KW-0479">Metal-binding</keyword>
<dbReference type="GO" id="GO:0006742">
    <property type="term" value="P:NADP+ catabolic process"/>
    <property type="evidence" value="ECO:0007669"/>
    <property type="project" value="TreeGrafter"/>
</dbReference>
<evidence type="ECO:0000256" key="8">
    <source>
        <dbReference type="ARBA" id="ARBA00023027"/>
    </source>
</evidence>
<dbReference type="GO" id="GO:0035529">
    <property type="term" value="F:NADH pyrophosphatase activity"/>
    <property type="evidence" value="ECO:0007669"/>
    <property type="project" value="TreeGrafter"/>
</dbReference>
<dbReference type="OrthoDB" id="9791656at2"/>
<dbReference type="InterPro" id="IPR020084">
    <property type="entry name" value="NUDIX_hydrolase_CS"/>
</dbReference>
<dbReference type="InterPro" id="IPR015375">
    <property type="entry name" value="NADH_PPase-like_N"/>
</dbReference>
<proteinExistence type="inferred from homology"/>
<dbReference type="Gene3D" id="3.90.79.20">
    <property type="match status" value="1"/>
</dbReference>
<dbReference type="PANTHER" id="PTHR42904:SF6">
    <property type="entry name" value="NAD-CAPPED RNA HYDROLASE NUDT12"/>
    <property type="match status" value="1"/>
</dbReference>
<gene>
    <name evidence="11" type="ORF">SAMN05444002_3675</name>
</gene>
<dbReference type="Pfam" id="PF00293">
    <property type="entry name" value="NUDIX"/>
    <property type="match status" value="1"/>
</dbReference>
<evidence type="ECO:0000256" key="3">
    <source>
        <dbReference type="ARBA" id="ARBA00009595"/>
    </source>
</evidence>
<dbReference type="InterPro" id="IPR049734">
    <property type="entry name" value="NudC-like_C"/>
</dbReference>
<dbReference type="InterPro" id="IPR015797">
    <property type="entry name" value="NUDIX_hydrolase-like_dom_sf"/>
</dbReference>
<dbReference type="NCBIfam" id="NF001299">
    <property type="entry name" value="PRK00241.1"/>
    <property type="match status" value="1"/>
</dbReference>
<dbReference type="GO" id="GO:0046872">
    <property type="term" value="F:metal ion binding"/>
    <property type="evidence" value="ECO:0007669"/>
    <property type="project" value="UniProtKB-KW"/>
</dbReference>
<dbReference type="RefSeq" id="WP_074257848.1">
    <property type="nucleotide sequence ID" value="NZ_FSRL01000002.1"/>
</dbReference>
<dbReference type="Proteomes" id="UP000184932">
    <property type="component" value="Unassembled WGS sequence"/>
</dbReference>
<dbReference type="STRING" id="1217970.SAMN05444002_3675"/>
<dbReference type="SUPFAM" id="SSF55811">
    <property type="entry name" value="Nudix"/>
    <property type="match status" value="1"/>
</dbReference>
<evidence type="ECO:0000256" key="6">
    <source>
        <dbReference type="ARBA" id="ARBA00022801"/>
    </source>
</evidence>
<protein>
    <recommendedName>
        <fullName evidence="4">NAD(+) diphosphatase</fullName>
        <ecNumber evidence="4">3.6.1.22</ecNumber>
    </recommendedName>
</protein>
<keyword evidence="7" id="KW-0460">Magnesium</keyword>
<dbReference type="EC" id="3.6.1.22" evidence="4"/>
<keyword evidence="6" id="KW-0378">Hydrolase</keyword>
<comment type="similarity">
    <text evidence="3">Belongs to the Nudix hydrolase family. NudC subfamily.</text>
</comment>
<organism evidence="11 12">
    <name type="scientific">Vannielia litorea</name>
    <dbReference type="NCBI Taxonomy" id="1217970"/>
    <lineage>
        <taxon>Bacteria</taxon>
        <taxon>Pseudomonadati</taxon>
        <taxon>Pseudomonadota</taxon>
        <taxon>Alphaproteobacteria</taxon>
        <taxon>Rhodobacterales</taxon>
        <taxon>Paracoccaceae</taxon>
        <taxon>Vannielia</taxon>
    </lineage>
</organism>
<dbReference type="EMBL" id="FSRL01000002">
    <property type="protein sequence ID" value="SIO29510.1"/>
    <property type="molecule type" value="Genomic_DNA"/>
</dbReference>